<dbReference type="AlphaFoldDB" id="A0A023G1A7"/>
<dbReference type="GO" id="GO:0008237">
    <property type="term" value="F:metallopeptidase activity"/>
    <property type="evidence" value="ECO:0007669"/>
    <property type="project" value="UniProtKB-KW"/>
</dbReference>
<feature type="signal peptide" evidence="1">
    <location>
        <begin position="1"/>
        <end position="29"/>
    </location>
</feature>
<keyword evidence="2" id="KW-0482">Metalloprotease</keyword>
<evidence type="ECO:0000256" key="1">
    <source>
        <dbReference type="SAM" id="SignalP"/>
    </source>
</evidence>
<keyword evidence="1" id="KW-0732">Signal</keyword>
<reference evidence="2" key="1">
    <citation type="submission" date="2014-03" db="EMBL/GenBank/DDBJ databases">
        <title>The sialotranscriptome of Amblyomma triste, Amblyomma parvum and Amblyomma cajennense ticks, uncovered by 454-based RNA-seq.</title>
        <authorList>
            <person name="Garcia G.R."/>
            <person name="Gardinassi L.G."/>
            <person name="Ribeiro J.M."/>
            <person name="Anatrielo E."/>
            <person name="Ferreira B.R."/>
            <person name="Moreira H.N."/>
            <person name="Mafra C."/>
            <person name="Olegario M.M."/>
            <person name="Szabo P.J."/>
            <person name="Miranda-Santos I.K."/>
            <person name="Maruyama S.R."/>
        </authorList>
    </citation>
    <scope>NUCLEOTIDE SEQUENCE</scope>
    <source>
        <strain evidence="2">Araguapaz</strain>
        <tissue evidence="2">Salivary glands</tissue>
    </source>
</reference>
<keyword evidence="2" id="KW-0645">Protease</keyword>
<organism evidence="2">
    <name type="scientific">Amblyomma parvum</name>
    <name type="common">South American tick</name>
    <dbReference type="NCBI Taxonomy" id="251391"/>
    <lineage>
        <taxon>Eukaryota</taxon>
        <taxon>Metazoa</taxon>
        <taxon>Ecdysozoa</taxon>
        <taxon>Arthropoda</taxon>
        <taxon>Chelicerata</taxon>
        <taxon>Arachnida</taxon>
        <taxon>Acari</taxon>
        <taxon>Parasitiformes</taxon>
        <taxon>Ixodida</taxon>
        <taxon>Ixodoidea</taxon>
        <taxon>Ixodidae</taxon>
        <taxon>Amblyomminae</taxon>
        <taxon>Amblyomma</taxon>
    </lineage>
</organism>
<feature type="non-terminal residue" evidence="2">
    <location>
        <position position="226"/>
    </location>
</feature>
<dbReference type="EMBL" id="GBBL01000487">
    <property type="protein sequence ID" value="JAC26833.1"/>
    <property type="molecule type" value="mRNA"/>
</dbReference>
<keyword evidence="2" id="KW-0378">Hydrolase</keyword>
<feature type="chain" id="PRO_5001516473" evidence="1">
    <location>
        <begin position="30"/>
        <end position="226"/>
    </location>
</feature>
<dbReference type="GO" id="GO:0006508">
    <property type="term" value="P:proteolysis"/>
    <property type="evidence" value="ECO:0007669"/>
    <property type="project" value="UniProtKB-KW"/>
</dbReference>
<sequence>MLKEPLLSYNRHKSLLTIWLMLLLYIAECTKSGQTSVVFPRLIESRSSNGLKIVQITRDLTLELEKSSVADKEFLLRTYQGDVMQHTYLDGEALEEGLYHDTRSLSSVMVSDENGLRVEGFLGLNLRIKPLEGQETTTDGNVPHILYERNDSSSLLDFRGVKGIKARTYMSGHPYQNAGKKLPETVYPELMLVVDTAFRNQFHTYEILLQYVMITLNAVNLKYTTV</sequence>
<proteinExistence type="evidence at transcript level"/>
<protein>
    <submittedName>
        <fullName evidence="2">Putative metalloprotease</fullName>
    </submittedName>
</protein>
<accession>A0A023G1A7</accession>
<evidence type="ECO:0000313" key="2">
    <source>
        <dbReference type="EMBL" id="JAC26833.1"/>
    </source>
</evidence>
<name>A0A023G1A7_AMBPA</name>